<dbReference type="OrthoDB" id="7442at2157"/>
<dbReference type="RefSeq" id="WP_188979374.1">
    <property type="nucleotide sequence ID" value="NZ_BMPG01000003.1"/>
</dbReference>
<dbReference type="InterPro" id="IPR036291">
    <property type="entry name" value="NAD(P)-bd_dom_sf"/>
</dbReference>
<dbReference type="InterPro" id="IPR002347">
    <property type="entry name" value="SDR_fam"/>
</dbReference>
<reference evidence="3" key="1">
    <citation type="journal article" date="2014" name="Int. J. Syst. Evol. Microbiol.">
        <title>Complete genome sequence of Corynebacterium casei LMG S-19264T (=DSM 44701T), isolated from a smear-ripened cheese.</title>
        <authorList>
            <consortium name="US DOE Joint Genome Institute (JGI-PGF)"/>
            <person name="Walter F."/>
            <person name="Albersmeier A."/>
            <person name="Kalinowski J."/>
            <person name="Ruckert C."/>
        </authorList>
    </citation>
    <scope>NUCLEOTIDE SEQUENCE</scope>
    <source>
        <strain evidence="3">JCM 19596</strain>
    </source>
</reference>
<proteinExistence type="inferred from homology"/>
<dbReference type="PANTHER" id="PTHR45024">
    <property type="entry name" value="DEHYDROGENASES, SHORT CHAIN"/>
    <property type="match status" value="1"/>
</dbReference>
<dbReference type="AlphaFoldDB" id="A0A830FE23"/>
<evidence type="ECO:0000256" key="1">
    <source>
        <dbReference type="ARBA" id="ARBA00006484"/>
    </source>
</evidence>
<keyword evidence="2" id="KW-0560">Oxidoreductase</keyword>
<evidence type="ECO:0000313" key="3">
    <source>
        <dbReference type="EMBL" id="GGL65946.1"/>
    </source>
</evidence>
<comment type="similarity">
    <text evidence="1">Belongs to the short-chain dehydrogenases/reductases (SDR) family.</text>
</comment>
<dbReference type="PANTHER" id="PTHR45024:SF2">
    <property type="entry name" value="SCP2 DOMAIN-CONTAINING PROTEIN"/>
    <property type="match status" value="1"/>
</dbReference>
<dbReference type="Pfam" id="PF13561">
    <property type="entry name" value="adh_short_C2"/>
    <property type="match status" value="1"/>
</dbReference>
<comment type="caution">
    <text evidence="3">The sequence shown here is derived from an EMBL/GenBank/DDBJ whole genome shotgun (WGS) entry which is preliminary data.</text>
</comment>
<dbReference type="EMBL" id="BMPG01000003">
    <property type="protein sequence ID" value="GGL65946.1"/>
    <property type="molecule type" value="Genomic_DNA"/>
</dbReference>
<dbReference type="InterPro" id="IPR051687">
    <property type="entry name" value="Peroxisomal_Beta-Oxidation"/>
</dbReference>
<reference evidence="3" key="2">
    <citation type="submission" date="2020-09" db="EMBL/GenBank/DDBJ databases">
        <authorList>
            <person name="Sun Q."/>
            <person name="Ohkuma M."/>
        </authorList>
    </citation>
    <scope>NUCLEOTIDE SEQUENCE</scope>
    <source>
        <strain evidence="3">JCM 19596</strain>
    </source>
</reference>
<evidence type="ECO:0000256" key="2">
    <source>
        <dbReference type="ARBA" id="ARBA00023002"/>
    </source>
</evidence>
<dbReference type="SUPFAM" id="SSF51735">
    <property type="entry name" value="NAD(P)-binding Rossmann-fold domains"/>
    <property type="match status" value="1"/>
</dbReference>
<name>A0A830FE23_9EURY</name>
<dbReference type="Proteomes" id="UP000607197">
    <property type="component" value="Unassembled WGS sequence"/>
</dbReference>
<dbReference type="GO" id="GO:0016491">
    <property type="term" value="F:oxidoreductase activity"/>
    <property type="evidence" value="ECO:0007669"/>
    <property type="project" value="UniProtKB-KW"/>
</dbReference>
<keyword evidence="4" id="KW-1185">Reference proteome</keyword>
<organism evidence="3 4">
    <name type="scientific">Halocalculus aciditolerans</name>
    <dbReference type="NCBI Taxonomy" id="1383812"/>
    <lineage>
        <taxon>Archaea</taxon>
        <taxon>Methanobacteriati</taxon>
        <taxon>Methanobacteriota</taxon>
        <taxon>Stenosarchaea group</taxon>
        <taxon>Halobacteria</taxon>
        <taxon>Halobacteriales</taxon>
        <taxon>Halobacteriaceae</taxon>
        <taxon>Halocalculus</taxon>
    </lineage>
</organism>
<gene>
    <name evidence="3" type="ORF">GCM10009039_24810</name>
</gene>
<sequence length="299" mass="31468">MTDLLTSKTCIVTGAGHGIGRATAIELGSLGANVVVNDLGSDVHGEGTSQEPAEETVAAVEDAGGTAIAHFGDVTDLDYTERLIADTVDEFGRVDGVANFAGILRDALAENMTGDEWDAVINVHLRGHFSLLRNAAAHWADSAPDGGFETSRSFVALTSRSALGNVGQVNYSTAKAGILGMIRTTSTELDRYNVRVNAVMPTAYTRMIEDIPEEKQPFTREDMPPERVASMIGYLLSDAADGITGSTLRVAGEQVGVVSHPELVRSGYRDGGWSAEDLADGFTDDVAEGVDLDNSGGAF</sequence>
<protein>
    <submittedName>
        <fullName evidence="3">Short-chain dehydrogenase</fullName>
    </submittedName>
</protein>
<dbReference type="Gene3D" id="3.40.50.720">
    <property type="entry name" value="NAD(P)-binding Rossmann-like Domain"/>
    <property type="match status" value="1"/>
</dbReference>
<dbReference type="PRINTS" id="PR00081">
    <property type="entry name" value="GDHRDH"/>
</dbReference>
<accession>A0A830FE23</accession>
<evidence type="ECO:0000313" key="4">
    <source>
        <dbReference type="Proteomes" id="UP000607197"/>
    </source>
</evidence>